<sequence>MKRDDIQGLRTLAILGVILSHIWPNYFPNGGLCVEIFFVISGYLIAKCLNKIGKEGNLFETILNFYKRRIQRIVPIYLILIFVTAM</sequence>
<keyword evidence="2" id="KW-1185">Reference proteome</keyword>
<dbReference type="InterPro" id="IPR050879">
    <property type="entry name" value="Acyltransferase_3"/>
</dbReference>
<dbReference type="Pfam" id="PF01757">
    <property type="entry name" value="Acyl_transf_3"/>
    <property type="match status" value="1"/>
</dbReference>
<protein>
    <submittedName>
        <fullName evidence="3">Acyltransferase 3 domain-containing protein</fullName>
    </submittedName>
</protein>
<organism evidence="2 3">
    <name type="scientific">Meloidogyne incognita</name>
    <name type="common">Southern root-knot nematode worm</name>
    <name type="synonym">Oxyuris incognita</name>
    <dbReference type="NCBI Taxonomy" id="6306"/>
    <lineage>
        <taxon>Eukaryota</taxon>
        <taxon>Metazoa</taxon>
        <taxon>Ecdysozoa</taxon>
        <taxon>Nematoda</taxon>
        <taxon>Chromadorea</taxon>
        <taxon>Rhabditida</taxon>
        <taxon>Tylenchina</taxon>
        <taxon>Tylenchomorpha</taxon>
        <taxon>Tylenchoidea</taxon>
        <taxon>Meloidogynidae</taxon>
        <taxon>Meloidogyninae</taxon>
        <taxon>Meloidogyne</taxon>
        <taxon>Meloidogyne incognita group</taxon>
    </lineage>
</organism>
<reference evidence="3" key="1">
    <citation type="submission" date="2022-11" db="UniProtKB">
        <authorList>
            <consortium name="WormBaseParasite"/>
        </authorList>
    </citation>
    <scope>IDENTIFICATION</scope>
</reference>
<evidence type="ECO:0000259" key="1">
    <source>
        <dbReference type="Pfam" id="PF01757"/>
    </source>
</evidence>
<name>A0A914KQK8_MELIC</name>
<dbReference type="PANTHER" id="PTHR23028:SF53">
    <property type="entry name" value="ACYL_TRANSF_3 DOMAIN-CONTAINING PROTEIN"/>
    <property type="match status" value="1"/>
</dbReference>
<dbReference type="GO" id="GO:0016020">
    <property type="term" value="C:membrane"/>
    <property type="evidence" value="ECO:0007669"/>
    <property type="project" value="TreeGrafter"/>
</dbReference>
<feature type="domain" description="Acyltransferase 3" evidence="1">
    <location>
        <begin position="5"/>
        <end position="84"/>
    </location>
</feature>
<dbReference type="GO" id="GO:0016747">
    <property type="term" value="F:acyltransferase activity, transferring groups other than amino-acyl groups"/>
    <property type="evidence" value="ECO:0007669"/>
    <property type="project" value="InterPro"/>
</dbReference>
<dbReference type="WBParaSite" id="Minc3s00058g02984">
    <property type="protein sequence ID" value="Minc3s00058g02984"/>
    <property type="gene ID" value="Minc3s00058g02984"/>
</dbReference>
<dbReference type="GO" id="GO:0000271">
    <property type="term" value="P:polysaccharide biosynthetic process"/>
    <property type="evidence" value="ECO:0007669"/>
    <property type="project" value="TreeGrafter"/>
</dbReference>
<accession>A0A914KQK8</accession>
<proteinExistence type="predicted"/>
<evidence type="ECO:0000313" key="3">
    <source>
        <dbReference type="WBParaSite" id="Minc3s00058g02984"/>
    </source>
</evidence>
<dbReference type="PANTHER" id="PTHR23028">
    <property type="entry name" value="ACETYLTRANSFERASE"/>
    <property type="match status" value="1"/>
</dbReference>
<dbReference type="InterPro" id="IPR002656">
    <property type="entry name" value="Acyl_transf_3_dom"/>
</dbReference>
<evidence type="ECO:0000313" key="2">
    <source>
        <dbReference type="Proteomes" id="UP000887563"/>
    </source>
</evidence>
<dbReference type="AlphaFoldDB" id="A0A914KQK8"/>
<dbReference type="Proteomes" id="UP000887563">
    <property type="component" value="Unplaced"/>
</dbReference>